<feature type="region of interest" description="Disordered" evidence="1">
    <location>
        <begin position="1"/>
        <end position="26"/>
    </location>
</feature>
<keyword evidence="4" id="KW-1185">Reference proteome</keyword>
<dbReference type="OrthoDB" id="3562959at2759"/>
<feature type="transmembrane region" description="Helical" evidence="2">
    <location>
        <begin position="374"/>
        <end position="398"/>
    </location>
</feature>
<sequence>MADTIEMNEYREEQQETTGGEGSGSVVLQSGNSSILRLRRPPLVGYSTPAAGSSSVSPNYKANIQQIALSIVTLNITTLRALRDGWYGSPQIINRCCDRYEQFLDEDEIELLDWIVEDGGVHFDAHVREYVNEKSHEKGVGWLVDTRTSAFYSQLIDIELKMYRAAQAHSALLLRADTLEIPEAYNYCTSYQSYVEHVASKEQEKRVFLKETLKRAQRLLSAIKVAANDGNLDGQVLEILKLKVLALQEHYQDATAALFETSYDLFDQARVDWWNPSISKTPSDPRERLPAAVARAYEASSKGLISTLSFFVPAILLISCVPIALAWTRSPQEVGASNDANFYQLIAGSLIQLLSLATLLYPTLFHSKFQGHSWLWTWILALFSVACTILSVLIYVFLPVAWSMVVAFGGMTAQALITLQIVHAI</sequence>
<evidence type="ECO:0000256" key="2">
    <source>
        <dbReference type="SAM" id="Phobius"/>
    </source>
</evidence>
<keyword evidence="2" id="KW-0812">Transmembrane</keyword>
<proteinExistence type="predicted"/>
<dbReference type="GeneID" id="19468341"/>
<dbReference type="eggNOG" id="ENOG502SYC9">
    <property type="taxonomic scope" value="Eukaryota"/>
</dbReference>
<reference evidence="3 4" key="1">
    <citation type="journal article" date="2013" name="BMC Genomics">
        <title>Genomics-driven discovery of the pneumocandin biosynthetic gene cluster in the fungus Glarea lozoyensis.</title>
        <authorList>
            <person name="Chen L."/>
            <person name="Yue Q."/>
            <person name="Zhang X."/>
            <person name="Xiang M."/>
            <person name="Wang C."/>
            <person name="Li S."/>
            <person name="Che Y."/>
            <person name="Ortiz-Lopez F.J."/>
            <person name="Bills G.F."/>
            <person name="Liu X."/>
            <person name="An Z."/>
        </authorList>
    </citation>
    <scope>NUCLEOTIDE SEQUENCE [LARGE SCALE GENOMIC DNA]</scope>
    <source>
        <strain evidence="4">ATCC 20868 / MF5171</strain>
    </source>
</reference>
<dbReference type="RefSeq" id="XP_008076445.1">
    <property type="nucleotide sequence ID" value="XM_008078254.1"/>
</dbReference>
<evidence type="ECO:0000313" key="4">
    <source>
        <dbReference type="Proteomes" id="UP000016922"/>
    </source>
</evidence>
<dbReference type="AlphaFoldDB" id="S3DHF5"/>
<accession>S3DHF5</accession>
<dbReference type="OMA" id="VIWINTI"/>
<organism evidence="3 4">
    <name type="scientific">Glarea lozoyensis (strain ATCC 20868 / MF5171)</name>
    <dbReference type="NCBI Taxonomy" id="1116229"/>
    <lineage>
        <taxon>Eukaryota</taxon>
        <taxon>Fungi</taxon>
        <taxon>Dikarya</taxon>
        <taxon>Ascomycota</taxon>
        <taxon>Pezizomycotina</taxon>
        <taxon>Leotiomycetes</taxon>
        <taxon>Helotiales</taxon>
        <taxon>Helotiaceae</taxon>
        <taxon>Glarea</taxon>
    </lineage>
</organism>
<dbReference type="EMBL" id="KE145352">
    <property type="protein sequence ID" value="EPE37130.1"/>
    <property type="molecule type" value="Genomic_DNA"/>
</dbReference>
<feature type="transmembrane region" description="Helical" evidence="2">
    <location>
        <begin position="342"/>
        <end position="362"/>
    </location>
</feature>
<evidence type="ECO:0000313" key="3">
    <source>
        <dbReference type="EMBL" id="EPE37130.1"/>
    </source>
</evidence>
<feature type="transmembrane region" description="Helical" evidence="2">
    <location>
        <begin position="304"/>
        <end position="327"/>
    </location>
</feature>
<gene>
    <name evidence="3" type="ORF">GLAREA_09293</name>
</gene>
<keyword evidence="2" id="KW-0472">Membrane</keyword>
<protein>
    <submittedName>
        <fullName evidence="3">Uncharacterized protein</fullName>
    </submittedName>
</protein>
<evidence type="ECO:0000256" key="1">
    <source>
        <dbReference type="SAM" id="MobiDB-lite"/>
    </source>
</evidence>
<dbReference type="KEGG" id="glz:GLAREA_09293"/>
<keyword evidence="2" id="KW-1133">Transmembrane helix</keyword>
<feature type="transmembrane region" description="Helical" evidence="2">
    <location>
        <begin position="404"/>
        <end position="422"/>
    </location>
</feature>
<dbReference type="Proteomes" id="UP000016922">
    <property type="component" value="Unassembled WGS sequence"/>
</dbReference>
<name>S3DHF5_GLAL2</name>
<dbReference type="HOGENOM" id="CLU_660648_0_0_1"/>